<name>A0A1H6VWP3_9FLAO</name>
<evidence type="ECO:0000313" key="2">
    <source>
        <dbReference type="EMBL" id="SEJ09098.1"/>
    </source>
</evidence>
<feature type="transmembrane region" description="Helical" evidence="1">
    <location>
        <begin position="21"/>
        <end position="42"/>
    </location>
</feature>
<keyword evidence="1" id="KW-1133">Transmembrane helix</keyword>
<gene>
    <name evidence="2" type="ORF">SAMN05660918_2338</name>
</gene>
<sequence>MTFSLKSLFDKISVWLINNKLRENVSIITLAFLISIPIFIFFRSNIYYFDAKIPIDKILIFLALLSLFVFILKQFRKKIAYSISVYLLVFAISSIKGNYTLFQVINAYKIIFYSDQMQQEEKIVEQKTLKPFPNKNRVFESVDYLNPKVRNFALFAVNKYFTKTPNYVANRKLIQYFAVFKEINRRWNYVNDPKGQEYFAKGSESLLYFSGDCDDHAILMCSAIESIGGSMRLIHTGRHMYPELLIGTEKDLEIATYLISKELFVKESKGKTIYFHRDDKGKIWLNLDYTARYPGGPFLGEEVLSILDLQEQELTNQSGFFQ</sequence>
<proteinExistence type="predicted"/>
<protein>
    <recommendedName>
        <fullName evidence="4">Transglutaminase-like superfamily protein</fullName>
    </recommendedName>
</protein>
<feature type="transmembrane region" description="Helical" evidence="1">
    <location>
        <begin position="54"/>
        <end position="72"/>
    </location>
</feature>
<accession>A0A1H6VWP3</accession>
<keyword evidence="1" id="KW-0812">Transmembrane</keyword>
<feature type="transmembrane region" description="Helical" evidence="1">
    <location>
        <begin position="79"/>
        <end position="99"/>
    </location>
</feature>
<keyword evidence="1" id="KW-0472">Membrane</keyword>
<reference evidence="3" key="1">
    <citation type="submission" date="2016-10" db="EMBL/GenBank/DDBJ databases">
        <authorList>
            <person name="Varghese N."/>
            <person name="Submissions S."/>
        </authorList>
    </citation>
    <scope>NUCLEOTIDE SEQUENCE [LARGE SCALE GENOMIC DNA]</scope>
    <source>
        <strain evidence="3">DSM 17934</strain>
    </source>
</reference>
<evidence type="ECO:0008006" key="4">
    <source>
        <dbReference type="Google" id="ProtNLM"/>
    </source>
</evidence>
<organism evidence="2 3">
    <name type="scientific">Flavobacterium terrigena</name>
    <dbReference type="NCBI Taxonomy" id="402734"/>
    <lineage>
        <taxon>Bacteria</taxon>
        <taxon>Pseudomonadati</taxon>
        <taxon>Bacteroidota</taxon>
        <taxon>Flavobacteriia</taxon>
        <taxon>Flavobacteriales</taxon>
        <taxon>Flavobacteriaceae</taxon>
        <taxon>Flavobacterium</taxon>
    </lineage>
</organism>
<dbReference type="Proteomes" id="UP000199702">
    <property type="component" value="Unassembled WGS sequence"/>
</dbReference>
<evidence type="ECO:0000313" key="3">
    <source>
        <dbReference type="Proteomes" id="UP000199702"/>
    </source>
</evidence>
<evidence type="ECO:0000256" key="1">
    <source>
        <dbReference type="SAM" id="Phobius"/>
    </source>
</evidence>
<dbReference type="AlphaFoldDB" id="A0A1H6VWP3"/>
<dbReference type="EMBL" id="FNYA01000006">
    <property type="protein sequence ID" value="SEJ09098.1"/>
    <property type="molecule type" value="Genomic_DNA"/>
</dbReference>
<dbReference type="STRING" id="402734.SAMN05660918_2338"/>
<dbReference type="Gene3D" id="3.10.620.30">
    <property type="match status" value="1"/>
</dbReference>
<keyword evidence="3" id="KW-1185">Reference proteome</keyword>